<keyword evidence="4" id="KW-0808">Transferase</keyword>
<dbReference type="CDD" id="cd00082">
    <property type="entry name" value="HisKA"/>
    <property type="match status" value="1"/>
</dbReference>
<dbReference type="EC" id="2.7.13.3" evidence="2"/>
<organism evidence="10 11">
    <name type="scientific">Mucilaginibacter robiniae</name>
    <dbReference type="NCBI Taxonomy" id="2728022"/>
    <lineage>
        <taxon>Bacteria</taxon>
        <taxon>Pseudomonadati</taxon>
        <taxon>Bacteroidota</taxon>
        <taxon>Sphingobacteriia</taxon>
        <taxon>Sphingobacteriales</taxon>
        <taxon>Sphingobacteriaceae</taxon>
        <taxon>Mucilaginibacter</taxon>
    </lineage>
</organism>
<dbReference type="GO" id="GO:0004721">
    <property type="term" value="F:phosphoprotein phosphatase activity"/>
    <property type="evidence" value="ECO:0007669"/>
    <property type="project" value="TreeGrafter"/>
</dbReference>
<keyword evidence="6" id="KW-0902">Two-component regulatory system</keyword>
<dbReference type="Proteomes" id="UP000503278">
    <property type="component" value="Chromosome"/>
</dbReference>
<evidence type="ECO:0000313" key="11">
    <source>
        <dbReference type="Proteomes" id="UP000503278"/>
    </source>
</evidence>
<evidence type="ECO:0000256" key="6">
    <source>
        <dbReference type="ARBA" id="ARBA00023012"/>
    </source>
</evidence>
<dbReference type="Gene3D" id="3.30.565.10">
    <property type="entry name" value="Histidine kinase-like ATPase, C-terminal domain"/>
    <property type="match status" value="1"/>
</dbReference>
<evidence type="ECO:0000256" key="7">
    <source>
        <dbReference type="ARBA" id="ARBA00023136"/>
    </source>
</evidence>
<dbReference type="FunFam" id="3.30.565.10:FF:000006">
    <property type="entry name" value="Sensor histidine kinase WalK"/>
    <property type="match status" value="1"/>
</dbReference>
<dbReference type="PANTHER" id="PTHR45453:SF1">
    <property type="entry name" value="PHOSPHATE REGULON SENSOR PROTEIN PHOR"/>
    <property type="match status" value="1"/>
</dbReference>
<dbReference type="CDD" id="cd00130">
    <property type="entry name" value="PAS"/>
    <property type="match status" value="1"/>
</dbReference>
<dbReference type="PROSITE" id="PS50113">
    <property type="entry name" value="PAC"/>
    <property type="match status" value="1"/>
</dbReference>
<dbReference type="SUPFAM" id="SSF55785">
    <property type="entry name" value="PYP-like sensor domain (PAS domain)"/>
    <property type="match status" value="1"/>
</dbReference>
<dbReference type="Pfam" id="PF02518">
    <property type="entry name" value="HATPase_c"/>
    <property type="match status" value="1"/>
</dbReference>
<dbReference type="InterPro" id="IPR003594">
    <property type="entry name" value="HATPase_dom"/>
</dbReference>
<dbReference type="RefSeq" id="WP_169606159.1">
    <property type="nucleotide sequence ID" value="NZ_CP051682.1"/>
</dbReference>
<dbReference type="Gene3D" id="2.10.70.100">
    <property type="match status" value="1"/>
</dbReference>
<dbReference type="InterPro" id="IPR004358">
    <property type="entry name" value="Sig_transdc_His_kin-like_C"/>
</dbReference>
<gene>
    <name evidence="10" type="ORF">HH214_04240</name>
</gene>
<dbReference type="SUPFAM" id="SSF55874">
    <property type="entry name" value="ATPase domain of HSP90 chaperone/DNA topoisomerase II/histidine kinase"/>
    <property type="match status" value="1"/>
</dbReference>
<comment type="catalytic activity">
    <reaction evidence="1">
        <text>ATP + protein L-histidine = ADP + protein N-phospho-L-histidine.</text>
        <dbReference type="EC" id="2.7.13.3"/>
    </reaction>
</comment>
<dbReference type="SMART" id="SM00387">
    <property type="entry name" value="HATPase_c"/>
    <property type="match status" value="1"/>
</dbReference>
<dbReference type="InterPro" id="IPR035965">
    <property type="entry name" value="PAS-like_dom_sf"/>
</dbReference>
<keyword evidence="3" id="KW-0597">Phosphoprotein</keyword>
<dbReference type="InterPro" id="IPR050351">
    <property type="entry name" value="BphY/WalK/GraS-like"/>
</dbReference>
<dbReference type="InterPro" id="IPR000014">
    <property type="entry name" value="PAS"/>
</dbReference>
<dbReference type="GO" id="GO:0000155">
    <property type="term" value="F:phosphorelay sensor kinase activity"/>
    <property type="evidence" value="ECO:0007669"/>
    <property type="project" value="InterPro"/>
</dbReference>
<dbReference type="InterPro" id="IPR013655">
    <property type="entry name" value="PAS_fold_3"/>
</dbReference>
<dbReference type="PROSITE" id="PS50109">
    <property type="entry name" value="HIS_KIN"/>
    <property type="match status" value="1"/>
</dbReference>
<dbReference type="AlphaFoldDB" id="A0A7L5DVN4"/>
<dbReference type="GO" id="GO:0005886">
    <property type="term" value="C:plasma membrane"/>
    <property type="evidence" value="ECO:0007669"/>
    <property type="project" value="TreeGrafter"/>
</dbReference>
<dbReference type="PRINTS" id="PR00344">
    <property type="entry name" value="BCTRLSENSOR"/>
</dbReference>
<dbReference type="InterPro" id="IPR005467">
    <property type="entry name" value="His_kinase_dom"/>
</dbReference>
<evidence type="ECO:0000313" key="10">
    <source>
        <dbReference type="EMBL" id="QJD95142.1"/>
    </source>
</evidence>
<keyword evidence="11" id="KW-1185">Reference proteome</keyword>
<protein>
    <recommendedName>
        <fullName evidence="2">histidine kinase</fullName>
        <ecNumber evidence="2">2.7.13.3</ecNumber>
    </recommendedName>
</protein>
<reference evidence="10 11" key="1">
    <citation type="submission" date="2020-04" db="EMBL/GenBank/DDBJ databases">
        <title>Genome sequencing of novel species.</title>
        <authorList>
            <person name="Heo J."/>
            <person name="Kim S.-J."/>
            <person name="Kim J.-S."/>
            <person name="Hong S.-B."/>
            <person name="Kwon S.-W."/>
        </authorList>
    </citation>
    <scope>NUCLEOTIDE SEQUENCE [LARGE SCALE GENOMIC DNA]</scope>
    <source>
        <strain evidence="10 11">F39-2</strain>
    </source>
</reference>
<dbReference type="GO" id="GO:0016036">
    <property type="term" value="P:cellular response to phosphate starvation"/>
    <property type="evidence" value="ECO:0007669"/>
    <property type="project" value="TreeGrafter"/>
</dbReference>
<feature type="domain" description="PAC" evidence="9">
    <location>
        <begin position="94"/>
        <end position="145"/>
    </location>
</feature>
<evidence type="ECO:0000259" key="9">
    <source>
        <dbReference type="PROSITE" id="PS50113"/>
    </source>
</evidence>
<dbReference type="Gene3D" id="1.10.287.130">
    <property type="match status" value="1"/>
</dbReference>
<evidence type="ECO:0000256" key="4">
    <source>
        <dbReference type="ARBA" id="ARBA00022679"/>
    </source>
</evidence>
<keyword evidence="5" id="KW-0418">Kinase</keyword>
<dbReference type="EMBL" id="CP051682">
    <property type="protein sequence ID" value="QJD95142.1"/>
    <property type="molecule type" value="Genomic_DNA"/>
</dbReference>
<dbReference type="InterPro" id="IPR036890">
    <property type="entry name" value="HATPase_C_sf"/>
</dbReference>
<accession>A0A7L5DVN4</accession>
<keyword evidence="7" id="KW-0472">Membrane</keyword>
<dbReference type="Gene3D" id="3.30.450.20">
    <property type="entry name" value="PAS domain"/>
    <property type="match status" value="1"/>
</dbReference>
<dbReference type="Pfam" id="PF00512">
    <property type="entry name" value="HisKA"/>
    <property type="match status" value="1"/>
</dbReference>
<dbReference type="NCBIfam" id="TIGR00229">
    <property type="entry name" value="sensory_box"/>
    <property type="match status" value="1"/>
</dbReference>
<evidence type="ECO:0000256" key="5">
    <source>
        <dbReference type="ARBA" id="ARBA00022777"/>
    </source>
</evidence>
<sequence>MQLLGFSDTSNLPPPQLVVDSHLQAAMNHIHLGFWELDLKTLHLTCTASCKQNFGLHPYADLSYERLQSIIYEEDLPLMQQNLAQVISRQKEFYYAEYRINHPDGTLHWIQAEGLLITEQDTPVKLAGTTLDITPRKLSDLRKDELLSIVTHEVNTPLTSIQGYLQLLDRMIKTTDQSAKMGQIIQRTMQSAERLKNIIHDYFIHTQSTIYQPSLRMQIFRLDELLNEITDHVQAITSSHEVQLPESLPTVWINGDRQDLGQVINNLLINAIKYSPGRQIVKVDLMLAEATATLSIRDYGMGIATQNLGNLFKKAYRVDYDSAVKGTGMGLYICHDIITRHDGYIGVQSTEGEGSNFYFTLPMITE</sequence>
<evidence type="ECO:0000256" key="3">
    <source>
        <dbReference type="ARBA" id="ARBA00022553"/>
    </source>
</evidence>
<evidence type="ECO:0000256" key="2">
    <source>
        <dbReference type="ARBA" id="ARBA00012438"/>
    </source>
</evidence>
<dbReference type="InterPro" id="IPR036097">
    <property type="entry name" value="HisK_dim/P_sf"/>
</dbReference>
<dbReference type="Pfam" id="PF08447">
    <property type="entry name" value="PAS_3"/>
    <property type="match status" value="1"/>
</dbReference>
<dbReference type="SUPFAM" id="SSF47384">
    <property type="entry name" value="Homodimeric domain of signal transducing histidine kinase"/>
    <property type="match status" value="1"/>
</dbReference>
<dbReference type="KEGG" id="mrob:HH214_04240"/>
<feature type="domain" description="Histidine kinase" evidence="8">
    <location>
        <begin position="149"/>
        <end position="365"/>
    </location>
</feature>
<dbReference type="PANTHER" id="PTHR45453">
    <property type="entry name" value="PHOSPHATE REGULON SENSOR PROTEIN PHOR"/>
    <property type="match status" value="1"/>
</dbReference>
<evidence type="ECO:0000259" key="8">
    <source>
        <dbReference type="PROSITE" id="PS50109"/>
    </source>
</evidence>
<dbReference type="InterPro" id="IPR000700">
    <property type="entry name" value="PAS-assoc_C"/>
</dbReference>
<dbReference type="SMART" id="SM00388">
    <property type="entry name" value="HisKA"/>
    <property type="match status" value="1"/>
</dbReference>
<dbReference type="InterPro" id="IPR003661">
    <property type="entry name" value="HisK_dim/P_dom"/>
</dbReference>
<proteinExistence type="predicted"/>
<evidence type="ECO:0000256" key="1">
    <source>
        <dbReference type="ARBA" id="ARBA00000085"/>
    </source>
</evidence>
<name>A0A7L5DVN4_9SPHI</name>